<evidence type="ECO:0000256" key="3">
    <source>
        <dbReference type="PIRSR" id="PIRSR640198-3"/>
    </source>
</evidence>
<evidence type="ECO:0000259" key="4">
    <source>
        <dbReference type="PROSITE" id="PS51459"/>
    </source>
</evidence>
<dbReference type="SUPFAM" id="SSF140931">
    <property type="entry name" value="Fic-like"/>
    <property type="match status" value="1"/>
</dbReference>
<evidence type="ECO:0000256" key="2">
    <source>
        <dbReference type="PIRSR" id="PIRSR640198-2"/>
    </source>
</evidence>
<dbReference type="Proteomes" id="UP000242705">
    <property type="component" value="Unassembled WGS sequence"/>
</dbReference>
<dbReference type="PANTHER" id="PTHR13504">
    <property type="entry name" value="FIDO DOMAIN-CONTAINING PROTEIN DDB_G0283145"/>
    <property type="match status" value="1"/>
</dbReference>
<dbReference type="InterPro" id="IPR003812">
    <property type="entry name" value="Fido"/>
</dbReference>
<feature type="active site" evidence="1">
    <location>
        <position position="184"/>
    </location>
</feature>
<dbReference type="AlphaFoldDB" id="A0A2T2WIX2"/>
<evidence type="ECO:0000313" key="6">
    <source>
        <dbReference type="Proteomes" id="UP000242705"/>
    </source>
</evidence>
<comment type="caution">
    <text evidence="5">The sequence shown here is derived from an EMBL/GenBank/DDBJ whole genome shotgun (WGS) entry which is preliminary data.</text>
</comment>
<feature type="binding site" evidence="2">
    <location>
        <begin position="188"/>
        <end position="195"/>
    </location>
    <ligand>
        <name>ATP</name>
        <dbReference type="ChEBI" id="CHEBI:30616"/>
    </ligand>
</feature>
<keyword evidence="2" id="KW-0547">Nucleotide-binding</keyword>
<dbReference type="GO" id="GO:0005524">
    <property type="term" value="F:ATP binding"/>
    <property type="evidence" value="ECO:0007669"/>
    <property type="project" value="UniProtKB-KW"/>
</dbReference>
<dbReference type="EMBL" id="PXYX01000091">
    <property type="protein sequence ID" value="PSR22191.1"/>
    <property type="molecule type" value="Genomic_DNA"/>
</dbReference>
<dbReference type="InterPro" id="IPR036597">
    <property type="entry name" value="Fido-like_dom_sf"/>
</dbReference>
<dbReference type="PROSITE" id="PS51459">
    <property type="entry name" value="FIDO"/>
    <property type="match status" value="1"/>
</dbReference>
<evidence type="ECO:0000256" key="1">
    <source>
        <dbReference type="PIRSR" id="PIRSR640198-1"/>
    </source>
</evidence>
<proteinExistence type="predicted"/>
<keyword evidence="2" id="KW-0067">ATP-binding</keyword>
<dbReference type="Pfam" id="PF02661">
    <property type="entry name" value="Fic"/>
    <property type="match status" value="1"/>
</dbReference>
<organism evidence="5 6">
    <name type="scientific">Sulfobacillus thermosulfidooxidans</name>
    <dbReference type="NCBI Taxonomy" id="28034"/>
    <lineage>
        <taxon>Bacteria</taxon>
        <taxon>Bacillati</taxon>
        <taxon>Bacillota</taxon>
        <taxon>Clostridia</taxon>
        <taxon>Eubacteriales</taxon>
        <taxon>Clostridiales Family XVII. Incertae Sedis</taxon>
        <taxon>Sulfobacillus</taxon>
    </lineage>
</organism>
<dbReference type="InterPro" id="IPR040198">
    <property type="entry name" value="Fido_containing"/>
</dbReference>
<accession>A0A2T2WIX2</accession>
<reference evidence="5 6" key="1">
    <citation type="journal article" date="2014" name="BMC Genomics">
        <title>Comparison of environmental and isolate Sulfobacillus genomes reveals diverse carbon, sulfur, nitrogen, and hydrogen metabolisms.</title>
        <authorList>
            <person name="Justice N.B."/>
            <person name="Norman A."/>
            <person name="Brown C.T."/>
            <person name="Singh A."/>
            <person name="Thomas B.C."/>
            <person name="Banfield J.F."/>
        </authorList>
    </citation>
    <scope>NUCLEOTIDE SEQUENCE [LARGE SCALE GENOMIC DNA]</scope>
    <source>
        <strain evidence="5">AMDSBA5</strain>
    </source>
</reference>
<sequence>MPRRIAMPESLEQLLQRVTQQQDQIAQARPLPEATLRSLLDDFLIRFAHDTTALEGNTLTLHETQVVLEHGITIGGKTLREHLEVTNVAKAWEALNAWVRSAEPLTEELLIHLHRLTMAGILPEEAGHYRTVPVFIRGSQHVPPNPLRVPKAMEDFVQKFAHRPEGMHPIVFAAHAHIQLAAIHPFIDGNGRVSRLLVNGLLLREGYPPASYPATSRAEYLATLERAQVTQDRDPFVRVTAEAVDWMQQRYLLAIRHTNSMPPIQDLDSD</sequence>
<feature type="site" description="Important for autoinhibition of adenylyltransferase activity" evidence="3">
    <location>
        <position position="55"/>
    </location>
</feature>
<protein>
    <recommendedName>
        <fullName evidence="4">Fido domain-containing protein</fullName>
    </recommendedName>
</protein>
<dbReference type="PANTHER" id="PTHR13504:SF38">
    <property type="entry name" value="FIDO DOMAIN-CONTAINING PROTEIN"/>
    <property type="match status" value="1"/>
</dbReference>
<dbReference type="Gene3D" id="1.10.3290.10">
    <property type="entry name" value="Fido-like domain"/>
    <property type="match status" value="1"/>
</dbReference>
<feature type="domain" description="Fido" evidence="4">
    <location>
        <begin position="105"/>
        <end position="242"/>
    </location>
</feature>
<evidence type="ECO:0000313" key="5">
    <source>
        <dbReference type="EMBL" id="PSR22191.1"/>
    </source>
</evidence>
<name>A0A2T2WIX2_SULTH</name>
<gene>
    <name evidence="5" type="ORF">C7B47_16795</name>
</gene>